<evidence type="ECO:0000256" key="1">
    <source>
        <dbReference type="ARBA" id="ARBA00001922"/>
    </source>
</evidence>
<dbReference type="GO" id="GO:0031419">
    <property type="term" value="F:cobalamin binding"/>
    <property type="evidence" value="ECO:0007669"/>
    <property type="project" value="UniProtKB-KW"/>
</dbReference>
<dbReference type="SUPFAM" id="SSF51998">
    <property type="entry name" value="PFL-like glycyl radical enzymes"/>
    <property type="match status" value="1"/>
</dbReference>
<comment type="cofactor">
    <cofactor evidence="1">
        <name>adenosylcob(III)alamin</name>
        <dbReference type="ChEBI" id="CHEBI:18408"/>
    </cofactor>
</comment>
<evidence type="ECO:0000256" key="2">
    <source>
        <dbReference type="ARBA" id="ARBA00022628"/>
    </source>
</evidence>
<feature type="domain" description="B12-dependent ribonucleotide reductase insertion" evidence="5">
    <location>
        <begin position="134"/>
        <end position="189"/>
    </location>
</feature>
<dbReference type="InterPro" id="IPR054158">
    <property type="entry name" value="RNR-II_ins_dom"/>
</dbReference>
<dbReference type="InterPro" id="IPR050862">
    <property type="entry name" value="RdRp_reductase_class-2"/>
</dbReference>
<name>A0A218MN09_9VIRU</name>
<evidence type="ECO:0000256" key="3">
    <source>
        <dbReference type="ARBA" id="ARBA00023002"/>
    </source>
</evidence>
<evidence type="ECO:0000313" key="6">
    <source>
        <dbReference type="EMBL" id="ASF00686.1"/>
    </source>
</evidence>
<dbReference type="PANTHER" id="PTHR43371:SF1">
    <property type="entry name" value="RIBONUCLEOSIDE-DIPHOSPHATE REDUCTASE"/>
    <property type="match status" value="1"/>
</dbReference>
<keyword evidence="4" id="KW-0170">Cobalt</keyword>
<accession>A0A218MN09</accession>
<reference evidence="6" key="1">
    <citation type="submission" date="2016-10" db="EMBL/GenBank/DDBJ databases">
        <authorList>
            <person name="Varghese N."/>
        </authorList>
    </citation>
    <scope>NUCLEOTIDE SEQUENCE</scope>
</reference>
<keyword evidence="3" id="KW-0560">Oxidoreductase</keyword>
<sequence length="618" mass="70586">MSNYEDFIHISRYARYLEDENRRETYQDTVDRWWEYMTDKFPSLSKHKDVKKAIEQKEVMPSMRTMMAAGPALDRNNIAAYNCSYLAVNDPKAFDEALMVLMCGTGVGYSVEREFVDNLPEVPEEITRTDETIVVADSKEGWAKGLRQLISRLYAGEHPTWDLSRIRPFGSRLKTFGGRASGPEPLDNLFRFTTSTFYKAMGRKLSSLECHDIMCAVAAAVVVGGVRRSAMISLSNLSDDRMRHAKMGSWFNENVNRSYANNSIAFSTKPDMGTFLREWTSIYESKSGERGIFNRTAAISKAKEIGRDDSFRFGTNPCGEISLRSKQFCNLSEVVVRPNDTKASIRNKVRIATIIGTYQAALTDFKYISKGWQVNTEEERLLGVSLTGIFDNPITYNPEPSFLSKLRDHTREINKSIAQKLGIPPSTAITTVKPSGTVSQLVNSGSGIHPRYAHHYIRRVRTDMTDPLAEWMRSKGMPYEVDVYNNKNCVFSFPISSDKEAITRNDISAIQHLRVWLKYRKYWTDHNPSVTIYVGEDEWMDVGTWVWNNWEEVCGIAFLPREDDSHSYVQAPYEDITQQQYEEMIATLPDIDYSEYREYDDNTTSSQEMACTAGVCEI</sequence>
<dbReference type="PANTHER" id="PTHR43371">
    <property type="entry name" value="VITAMIN B12-DEPENDENT RIBONUCLEOTIDE REDUCTASE"/>
    <property type="match status" value="1"/>
</dbReference>
<evidence type="ECO:0000259" key="5">
    <source>
        <dbReference type="Pfam" id="PF21995"/>
    </source>
</evidence>
<protein>
    <submittedName>
        <fullName evidence="6">Putative adenosylcobalamin-dependent ribonucleoside-triphosphate reductase</fullName>
    </submittedName>
</protein>
<evidence type="ECO:0000256" key="4">
    <source>
        <dbReference type="ARBA" id="ARBA00023285"/>
    </source>
</evidence>
<dbReference type="GO" id="GO:0004748">
    <property type="term" value="F:ribonucleoside-diphosphate reductase activity, thioredoxin disulfide as acceptor"/>
    <property type="evidence" value="ECO:0007669"/>
    <property type="project" value="TreeGrafter"/>
</dbReference>
<dbReference type="Gene3D" id="3.20.70.20">
    <property type="match status" value="3"/>
</dbReference>
<dbReference type="Pfam" id="PF21995">
    <property type="entry name" value="RNR-II_ins_dom"/>
    <property type="match status" value="1"/>
</dbReference>
<reference evidence="6" key="2">
    <citation type="journal article" date="2017" name="Nat. Commun.">
        <title>Single-virus genomics reveals hidden cosmopolitan and abundant viruses.</title>
        <authorList>
            <person name="Martinez-Hernandez F."/>
            <person name="Fornas O."/>
            <person name="Lluesma Gomez M."/>
            <person name="Bolduc B."/>
            <person name="de la Cruz Pena M.J."/>
            <person name="Martinez J.M."/>
            <person name="Anton J."/>
            <person name="Gasol J.M."/>
            <person name="Rosselli R."/>
            <person name="Rodriguez-Valera F."/>
            <person name="Sullivan M.B."/>
            <person name="Acinas S.G."/>
            <person name="Martinez-Garcia M."/>
        </authorList>
    </citation>
    <scope>NUCLEOTIDE SEQUENCE</scope>
</reference>
<proteinExistence type="predicted"/>
<keyword evidence="2" id="KW-0846">Cobalamin</keyword>
<organism evidence="6">
    <name type="scientific">uncultured virus</name>
    <dbReference type="NCBI Taxonomy" id="340016"/>
    <lineage>
        <taxon>Viruses</taxon>
        <taxon>environmental samples</taxon>
    </lineage>
</organism>
<dbReference type="EMBL" id="KY052850">
    <property type="protein sequence ID" value="ASF00686.1"/>
    <property type="molecule type" value="Genomic_DNA"/>
</dbReference>